<dbReference type="InterPro" id="IPR014495">
    <property type="entry name" value="UCP018671"/>
</dbReference>
<keyword evidence="1" id="KW-1133">Transmembrane helix</keyword>
<feature type="transmembrane region" description="Helical" evidence="1">
    <location>
        <begin position="176"/>
        <end position="197"/>
    </location>
</feature>
<accession>A0A830GP37</accession>
<organism evidence="3 4">
    <name type="scientific">Haloarcula pellucida</name>
    <dbReference type="NCBI Taxonomy" id="1427151"/>
    <lineage>
        <taxon>Archaea</taxon>
        <taxon>Methanobacteriati</taxon>
        <taxon>Methanobacteriota</taxon>
        <taxon>Stenosarchaea group</taxon>
        <taxon>Halobacteria</taxon>
        <taxon>Halobacteriales</taxon>
        <taxon>Haloarculaceae</taxon>
        <taxon>Haloarcula</taxon>
    </lineage>
</organism>
<reference evidence="3" key="2">
    <citation type="submission" date="2020-09" db="EMBL/GenBank/DDBJ databases">
        <authorList>
            <person name="Sun Q."/>
            <person name="Ohkuma M."/>
        </authorList>
    </citation>
    <scope>NUCLEOTIDE SEQUENCE</scope>
    <source>
        <strain evidence="3">JCM 17820</strain>
    </source>
</reference>
<feature type="transmembrane region" description="Helical" evidence="1">
    <location>
        <begin position="116"/>
        <end position="136"/>
    </location>
</feature>
<feature type="domain" description="DUF1616" evidence="2">
    <location>
        <begin position="15"/>
        <end position="330"/>
    </location>
</feature>
<reference evidence="3" key="1">
    <citation type="journal article" date="2014" name="Int. J. Syst. Evol. Microbiol.">
        <title>Complete genome sequence of Corynebacterium casei LMG S-19264T (=DSM 44701T), isolated from a smear-ripened cheese.</title>
        <authorList>
            <consortium name="US DOE Joint Genome Institute (JGI-PGF)"/>
            <person name="Walter F."/>
            <person name="Albersmeier A."/>
            <person name="Kalinowski J."/>
            <person name="Ruckert C."/>
        </authorList>
    </citation>
    <scope>NUCLEOTIDE SEQUENCE</scope>
    <source>
        <strain evidence="3">JCM 17820</strain>
    </source>
</reference>
<keyword evidence="4" id="KW-1185">Reference proteome</keyword>
<dbReference type="EMBL" id="BMOU01000003">
    <property type="protein sequence ID" value="GGN94167.1"/>
    <property type="molecule type" value="Genomic_DNA"/>
</dbReference>
<gene>
    <name evidence="3" type="ORF">GCM10009030_20280</name>
</gene>
<dbReference type="Pfam" id="PF07760">
    <property type="entry name" value="DUF1616"/>
    <property type="match status" value="1"/>
</dbReference>
<dbReference type="InterPro" id="IPR011674">
    <property type="entry name" value="DUF1616"/>
</dbReference>
<evidence type="ECO:0000256" key="1">
    <source>
        <dbReference type="SAM" id="Phobius"/>
    </source>
</evidence>
<dbReference type="PIRSF" id="PIRSF018671">
    <property type="entry name" value="UCP018671"/>
    <property type="match status" value="1"/>
</dbReference>
<evidence type="ECO:0000313" key="4">
    <source>
        <dbReference type="Proteomes" id="UP000605784"/>
    </source>
</evidence>
<proteinExistence type="predicted"/>
<feature type="transmembrane region" description="Helical" evidence="1">
    <location>
        <begin position="35"/>
        <end position="55"/>
    </location>
</feature>
<dbReference type="AlphaFoldDB" id="A0A830GP37"/>
<keyword evidence="1" id="KW-0472">Membrane</keyword>
<evidence type="ECO:0000313" key="3">
    <source>
        <dbReference type="EMBL" id="GGN94167.1"/>
    </source>
</evidence>
<dbReference type="Proteomes" id="UP000605784">
    <property type="component" value="Unassembled WGS sequence"/>
</dbReference>
<dbReference type="RefSeq" id="WP_188997073.1">
    <property type="nucleotide sequence ID" value="NZ_BMOU01000003.1"/>
</dbReference>
<evidence type="ECO:0000259" key="2">
    <source>
        <dbReference type="Pfam" id="PF07760"/>
    </source>
</evidence>
<feature type="transmembrane region" description="Helical" evidence="1">
    <location>
        <begin position="90"/>
        <end position="110"/>
    </location>
</feature>
<name>A0A830GP37_9EURY</name>
<protein>
    <recommendedName>
        <fullName evidence="2">DUF1616 domain-containing protein</fullName>
    </recommendedName>
</protein>
<feature type="transmembrane region" description="Helical" evidence="1">
    <location>
        <begin position="7"/>
        <end position="29"/>
    </location>
</feature>
<sequence length="332" mass="35993">MSPLDRWYVDLSLVAFATGLAVLTVAFGVTGALRTAVIVPLVTVLPGYAFVSFLYPAVGNSAVRTFDENQRGLRNPLPTKDGIDALERTVFAVITTLFIVPLVAVAANFTPWGITLYPLLFGTTGLTLSLTVGGLIRRYRLPAERRYTPQISEFLSNVTYSDAGDAFGTADSKRRLFNVALGVSLLLLVSSVGYAAVNPPQQDGFTEFYVNTDNVTGDTQSMYPAQFAAGETRTLSVNVTNKEHEQMQYEAVVHIQRTNGTGADAQVLESNRVAAQSVTVDHSATRTVNFEVSPSMRGSDLRMVVYLYRGEAPADPTMDSAYQSLRLPITVA</sequence>
<comment type="caution">
    <text evidence="3">The sequence shown here is derived from an EMBL/GenBank/DDBJ whole genome shotgun (WGS) entry which is preliminary data.</text>
</comment>
<keyword evidence="1" id="KW-0812">Transmembrane</keyword>